<dbReference type="EMBL" id="LFYT02000029">
    <property type="protein sequence ID" value="PVE41497.1"/>
    <property type="molecule type" value="Genomic_DNA"/>
</dbReference>
<accession>A0A2T7UA03</accession>
<dbReference type="OrthoDB" id="3181392at2"/>
<dbReference type="InterPro" id="IPR045738">
    <property type="entry name" value="DUF6088"/>
</dbReference>
<dbReference type="Pfam" id="PF19570">
    <property type="entry name" value="DUF6088"/>
    <property type="match status" value="1"/>
</dbReference>
<dbReference type="AlphaFoldDB" id="A0A2T7UA03"/>
<evidence type="ECO:0000313" key="2">
    <source>
        <dbReference type="Proteomes" id="UP000037507"/>
    </source>
</evidence>
<dbReference type="Proteomes" id="UP000037507">
    <property type="component" value="Unassembled WGS sequence"/>
</dbReference>
<evidence type="ECO:0000313" key="1">
    <source>
        <dbReference type="EMBL" id="PVE41497.1"/>
    </source>
</evidence>
<keyword evidence="2" id="KW-1185">Reference proteome</keyword>
<dbReference type="RefSeq" id="WP_053169127.1">
    <property type="nucleotide sequence ID" value="NZ_LFYT02000029.1"/>
</dbReference>
<gene>
    <name evidence="1" type="ORF">H663_017075</name>
</gene>
<sequence>MQTSEKIRQAIADKPLGAVFSSADFLSVGTRAAVDQALIRMMKAGTIERVARGLYVTAGQRVDAQSIAHAMAQKTGEKVGLAPAGGAEDLLVVPTSGLSRTVQAAGHTVQFRRMSQRKIQLAASPIGRILLELWTRGMQNLTTLDIQRATGDWAEGEMDNYAALIPAWLRTVIHQANATRKSIKIGLSGAYDWSNPNIKDDVLIGHVLEKHKFEDVARLCFYYGAPKVKRVFKRRAFEPMTSASVSRMLSNIIKGLRTAKAQAIEDDLIDGAKVTFHSRNESDRPKAQIAYLKTAPKVTVSEGGFDVLSVEGLLVMKSLVVYDRVKSRDLYDLMVLTRDHGYTLDDIFLAINSYQPIRNKDPEHFKSVVTGVIPLDKNDEGFASIQLNVKMADIYKYFKKLINDYEIRAVQQMRPSS</sequence>
<protein>
    <submittedName>
        <fullName evidence="1">Uncharacterized protein</fullName>
    </submittedName>
</protein>
<reference evidence="1" key="1">
    <citation type="submission" date="2017-04" db="EMBL/GenBank/DDBJ databases">
        <title>Unexpected and diverse lifestyles within the genus Limnohabitans.</title>
        <authorList>
            <person name="Kasalicky V."/>
            <person name="Mehrshad M."/>
            <person name="Andrei S.-A."/>
            <person name="Salcher M."/>
            <person name="Kratochvilova H."/>
            <person name="Simek K."/>
            <person name="Ghai R."/>
        </authorList>
    </citation>
    <scope>NUCLEOTIDE SEQUENCE [LARGE SCALE GENOMIC DNA]</scope>
    <source>
        <strain evidence="1">II-D5</strain>
    </source>
</reference>
<comment type="caution">
    <text evidence="1">The sequence shown here is derived from an EMBL/GenBank/DDBJ whole genome shotgun (WGS) entry which is preliminary data.</text>
</comment>
<proteinExistence type="predicted"/>
<dbReference type="STRING" id="1293045.H663_01595"/>
<name>A0A2T7UA03_9BURK</name>
<organism evidence="1 2">
    <name type="scientific">Limnohabitans planktonicus II-D5</name>
    <dbReference type="NCBI Taxonomy" id="1293045"/>
    <lineage>
        <taxon>Bacteria</taxon>
        <taxon>Pseudomonadati</taxon>
        <taxon>Pseudomonadota</taxon>
        <taxon>Betaproteobacteria</taxon>
        <taxon>Burkholderiales</taxon>
        <taxon>Comamonadaceae</taxon>
        <taxon>Limnohabitans</taxon>
    </lineage>
</organism>